<evidence type="ECO:0000259" key="1">
    <source>
        <dbReference type="SMART" id="SM00507"/>
    </source>
</evidence>
<gene>
    <name evidence="2" type="ORF">J07HQW1_00069</name>
</gene>
<dbReference type="SMART" id="SM00507">
    <property type="entry name" value="HNHc"/>
    <property type="match status" value="1"/>
</dbReference>
<dbReference type="InterPro" id="IPR003615">
    <property type="entry name" value="HNH_nuc"/>
</dbReference>
<dbReference type="Pfam" id="PF13391">
    <property type="entry name" value="HNH_2"/>
    <property type="match status" value="1"/>
</dbReference>
<name>U1PD84_9EURY</name>
<dbReference type="Proteomes" id="UP000030649">
    <property type="component" value="Unassembled WGS sequence"/>
</dbReference>
<protein>
    <recommendedName>
        <fullName evidence="1">HNH nuclease domain-containing protein</fullName>
    </recommendedName>
</protein>
<feature type="non-terminal residue" evidence="2">
    <location>
        <position position="1"/>
    </location>
</feature>
<feature type="domain" description="HNH nuclease" evidence="1">
    <location>
        <begin position="128"/>
        <end position="185"/>
    </location>
</feature>
<dbReference type="Gene3D" id="1.10.30.50">
    <property type="match status" value="1"/>
</dbReference>
<evidence type="ECO:0000313" key="3">
    <source>
        <dbReference type="Proteomes" id="UP000030649"/>
    </source>
</evidence>
<accession>U1PD84</accession>
<organism evidence="2 3">
    <name type="scientific">Haloquadratum walsbyi J07HQW1</name>
    <dbReference type="NCBI Taxonomy" id="1238424"/>
    <lineage>
        <taxon>Archaea</taxon>
        <taxon>Methanobacteriati</taxon>
        <taxon>Methanobacteriota</taxon>
        <taxon>Stenosarchaea group</taxon>
        <taxon>Halobacteria</taxon>
        <taxon>Halobacteriales</taxon>
        <taxon>Haloferacaceae</taxon>
        <taxon>Haloquadratum</taxon>
    </lineage>
</organism>
<dbReference type="HOGENOM" id="CLU_1122037_0_0_2"/>
<reference evidence="2 3" key="1">
    <citation type="journal article" date="2013" name="PLoS ONE">
        <title>Assembly-driven community genomics of a hypersaline microbial ecosystem.</title>
        <authorList>
            <person name="Podell S."/>
            <person name="Ugalde J.A."/>
            <person name="Narasingarao P."/>
            <person name="Banfield J.F."/>
            <person name="Heidelberg K.B."/>
            <person name="Allen E.E."/>
        </authorList>
    </citation>
    <scope>NUCLEOTIDE SEQUENCE [LARGE SCALE GENOMIC DNA]</scope>
    <source>
        <strain evidence="3">J07HQW1</strain>
    </source>
</reference>
<dbReference type="AlphaFoldDB" id="U1PD84"/>
<dbReference type="CDD" id="cd00085">
    <property type="entry name" value="HNHc"/>
    <property type="match status" value="1"/>
</dbReference>
<evidence type="ECO:0000313" key="2">
    <source>
        <dbReference type="EMBL" id="ERG90056.1"/>
    </source>
</evidence>
<dbReference type="EMBL" id="KE356560">
    <property type="protein sequence ID" value="ERG90056.1"/>
    <property type="molecule type" value="Genomic_DNA"/>
</dbReference>
<sequence>GIVEWAFEEPAVGELIWNQSKRRHIYTIDKFTDDVPSTERVWELVGYEGRRRHDVQGFSRVASERVSSIRSEHGSLDSALFDRDGLNPTQEKIDQQKGSIQQAIQSDPELTEKETQYIETQQKARNSTFRNLIREAYANTCAVCGTQRESPTGAPEVEAAHIYPKSEDGSDDIRNGIALCKLHHWAFDCGWISVSDNYTILVTTASDKNGYHEMKQLEGQSLHLPQDENKYPHSMFLEKHRELHDFD</sequence>
<proteinExistence type="predicted"/>